<feature type="compositionally biased region" description="Low complexity" evidence="1">
    <location>
        <begin position="48"/>
        <end position="58"/>
    </location>
</feature>
<protein>
    <recommendedName>
        <fullName evidence="4">C2H2-type domain-containing protein</fullName>
    </recommendedName>
</protein>
<dbReference type="OrthoDB" id="4086633at2759"/>
<feature type="region of interest" description="Disordered" evidence="1">
    <location>
        <begin position="18"/>
        <end position="100"/>
    </location>
</feature>
<evidence type="ECO:0000256" key="1">
    <source>
        <dbReference type="SAM" id="MobiDB-lite"/>
    </source>
</evidence>
<gene>
    <name evidence="2" type="ORF">J8A68_000846</name>
</gene>
<dbReference type="EMBL" id="JAGSYN010000048">
    <property type="protein sequence ID" value="KAG7665640.1"/>
    <property type="molecule type" value="Genomic_DNA"/>
</dbReference>
<evidence type="ECO:0008006" key="4">
    <source>
        <dbReference type="Google" id="ProtNLM"/>
    </source>
</evidence>
<dbReference type="GeneID" id="73467647"/>
<feature type="compositionally biased region" description="Low complexity" evidence="1">
    <location>
        <begin position="28"/>
        <end position="40"/>
    </location>
</feature>
<evidence type="ECO:0000313" key="2">
    <source>
        <dbReference type="EMBL" id="KAG7665640.1"/>
    </source>
</evidence>
<dbReference type="Proteomes" id="UP000694255">
    <property type="component" value="Unassembled WGS sequence"/>
</dbReference>
<reference evidence="2 3" key="1">
    <citation type="journal article" date="2021" name="DNA Res.">
        <title>Genome analysis of Candida subhashii reveals its hybrid nature and dual mitochondrial genome conformations.</title>
        <authorList>
            <person name="Mixao V."/>
            <person name="Hegedusova E."/>
            <person name="Saus E."/>
            <person name="Pryszcz L.P."/>
            <person name="Cillingova A."/>
            <person name="Nosek J."/>
            <person name="Gabaldon T."/>
        </authorList>
    </citation>
    <scope>NUCLEOTIDE SEQUENCE [LARGE SCALE GENOMIC DNA]</scope>
    <source>
        <strain evidence="2 3">CBS 10753</strain>
    </source>
</reference>
<proteinExistence type="predicted"/>
<keyword evidence="3" id="KW-1185">Reference proteome</keyword>
<dbReference type="RefSeq" id="XP_049265872.1">
    <property type="nucleotide sequence ID" value="XM_049410564.1"/>
</dbReference>
<comment type="caution">
    <text evidence="2">The sequence shown here is derived from an EMBL/GenBank/DDBJ whole genome shotgun (WGS) entry which is preliminary data.</text>
</comment>
<accession>A0A8J5QTZ5</accession>
<evidence type="ECO:0000313" key="3">
    <source>
        <dbReference type="Proteomes" id="UP000694255"/>
    </source>
</evidence>
<organism evidence="2 3">
    <name type="scientific">[Candida] subhashii</name>
    <dbReference type="NCBI Taxonomy" id="561895"/>
    <lineage>
        <taxon>Eukaryota</taxon>
        <taxon>Fungi</taxon>
        <taxon>Dikarya</taxon>
        <taxon>Ascomycota</taxon>
        <taxon>Saccharomycotina</taxon>
        <taxon>Pichiomycetes</taxon>
        <taxon>Debaryomycetaceae</taxon>
        <taxon>Spathaspora</taxon>
    </lineage>
</organism>
<feature type="compositionally biased region" description="Polar residues" evidence="1">
    <location>
        <begin position="70"/>
        <end position="87"/>
    </location>
</feature>
<sequence length="326" mass="37022">MEVITHSEYNQLQLDSTNMNNINNSFDPPQKSSSTSQRSTPTPPYSIQQQVGGQQPNQFVSTPREPIQNGAVQTSLSGHSSTIPTNHDNLKPVLQPSHSPYVPPIQPQQSVPQQSYSQAQYDSYTAYPIRSTYVPQSEVYQPTYQVHPDMSMQQNTVQPPPIVPTQHYNSGSMPIDNVAVAYPIEYAHYPDLTTMVNSNANIAVPLVEAQFVDHKVCSLCGKKITRDMSRHMRTHQAESRFTCVFPRSQCIHKSGKFNRPYDFKKHLLNRHFQFDNPTVKKLHNLSDKLDHWGTCPCGHRALGRHWLDFHVLTDDASNRCPYIEVP</sequence>
<name>A0A8J5QTZ5_9ASCO</name>
<dbReference type="AlphaFoldDB" id="A0A8J5QTZ5"/>
<feature type="compositionally biased region" description="Polar residues" evidence="1">
    <location>
        <begin position="18"/>
        <end position="27"/>
    </location>
</feature>